<evidence type="ECO:0000313" key="5">
    <source>
        <dbReference type="EMBL" id="MFC3811241.1"/>
    </source>
</evidence>
<dbReference type="PANTHER" id="PTHR43132:SF6">
    <property type="entry name" value="HTH-TYPE TRANSCRIPTIONAL REPRESSOR CZRA"/>
    <property type="match status" value="1"/>
</dbReference>
<dbReference type="InterPro" id="IPR051011">
    <property type="entry name" value="Metal_resp_trans_reg"/>
</dbReference>
<proteinExistence type="predicted"/>
<dbReference type="Pfam" id="PF01022">
    <property type="entry name" value="HTH_5"/>
    <property type="match status" value="1"/>
</dbReference>
<dbReference type="SUPFAM" id="SSF46785">
    <property type="entry name" value="Winged helix' DNA-binding domain"/>
    <property type="match status" value="1"/>
</dbReference>
<dbReference type="EMBL" id="JBHRYQ010000001">
    <property type="protein sequence ID" value="MFC3811241.1"/>
    <property type="molecule type" value="Genomic_DNA"/>
</dbReference>
<dbReference type="InterPro" id="IPR036388">
    <property type="entry name" value="WH-like_DNA-bd_sf"/>
</dbReference>
<evidence type="ECO:0000259" key="4">
    <source>
        <dbReference type="PROSITE" id="PS50987"/>
    </source>
</evidence>
<sequence length="101" mass="11203">MVLSQKSSKEKLEKAAYILKTVAHPTRLAIIEALGVTEKLGVGSLSEMLGCEQSLLSHHLINMKLRGILISEKEGQNVFYSLKEKDVLKLISCIENCDCIM</sequence>
<keyword evidence="6" id="KW-1185">Reference proteome</keyword>
<dbReference type="InterPro" id="IPR001845">
    <property type="entry name" value="HTH_ArsR_DNA-bd_dom"/>
</dbReference>
<accession>A0ABV7YWF4</accession>
<evidence type="ECO:0000256" key="1">
    <source>
        <dbReference type="ARBA" id="ARBA00023015"/>
    </source>
</evidence>
<dbReference type="SMART" id="SM00418">
    <property type="entry name" value="HTH_ARSR"/>
    <property type="match status" value="1"/>
</dbReference>
<keyword evidence="1" id="KW-0805">Transcription regulation</keyword>
<evidence type="ECO:0000313" key="6">
    <source>
        <dbReference type="Proteomes" id="UP001595616"/>
    </source>
</evidence>
<dbReference type="PROSITE" id="PS50987">
    <property type="entry name" value="HTH_ARSR_2"/>
    <property type="match status" value="1"/>
</dbReference>
<dbReference type="PANTHER" id="PTHR43132">
    <property type="entry name" value="ARSENICAL RESISTANCE OPERON REPRESSOR ARSR-RELATED"/>
    <property type="match status" value="1"/>
</dbReference>
<keyword evidence="2" id="KW-0238">DNA-binding</keyword>
<keyword evidence="3" id="KW-0804">Transcription</keyword>
<organism evidence="5 6">
    <name type="scientific">Lacihabitans lacunae</name>
    <dbReference type="NCBI Taxonomy" id="1028214"/>
    <lineage>
        <taxon>Bacteria</taxon>
        <taxon>Pseudomonadati</taxon>
        <taxon>Bacteroidota</taxon>
        <taxon>Cytophagia</taxon>
        <taxon>Cytophagales</taxon>
        <taxon>Leadbetterellaceae</taxon>
        <taxon>Lacihabitans</taxon>
    </lineage>
</organism>
<dbReference type="Proteomes" id="UP001595616">
    <property type="component" value="Unassembled WGS sequence"/>
</dbReference>
<evidence type="ECO:0000256" key="2">
    <source>
        <dbReference type="ARBA" id="ARBA00023125"/>
    </source>
</evidence>
<comment type="caution">
    <text evidence="5">The sequence shown here is derived from an EMBL/GenBank/DDBJ whole genome shotgun (WGS) entry which is preliminary data.</text>
</comment>
<gene>
    <name evidence="5" type="ORF">ACFOOI_11290</name>
</gene>
<feature type="domain" description="HTH arsR-type" evidence="4">
    <location>
        <begin position="7"/>
        <end position="101"/>
    </location>
</feature>
<name>A0ABV7YWF4_9BACT</name>
<dbReference type="PRINTS" id="PR00778">
    <property type="entry name" value="HTHARSR"/>
</dbReference>
<dbReference type="CDD" id="cd00090">
    <property type="entry name" value="HTH_ARSR"/>
    <property type="match status" value="1"/>
</dbReference>
<dbReference type="Gene3D" id="1.10.10.10">
    <property type="entry name" value="Winged helix-like DNA-binding domain superfamily/Winged helix DNA-binding domain"/>
    <property type="match status" value="1"/>
</dbReference>
<protein>
    <submittedName>
        <fullName evidence="5">ArsR/SmtB family transcription factor</fullName>
    </submittedName>
</protein>
<dbReference type="RefSeq" id="WP_379838078.1">
    <property type="nucleotide sequence ID" value="NZ_JBHRYQ010000001.1"/>
</dbReference>
<reference evidence="6" key="1">
    <citation type="journal article" date="2019" name="Int. J. Syst. Evol. Microbiol.">
        <title>The Global Catalogue of Microorganisms (GCM) 10K type strain sequencing project: providing services to taxonomists for standard genome sequencing and annotation.</title>
        <authorList>
            <consortium name="The Broad Institute Genomics Platform"/>
            <consortium name="The Broad Institute Genome Sequencing Center for Infectious Disease"/>
            <person name="Wu L."/>
            <person name="Ma J."/>
        </authorList>
    </citation>
    <scope>NUCLEOTIDE SEQUENCE [LARGE SCALE GENOMIC DNA]</scope>
    <source>
        <strain evidence="6">CECT 7956</strain>
    </source>
</reference>
<evidence type="ECO:0000256" key="3">
    <source>
        <dbReference type="ARBA" id="ARBA00023163"/>
    </source>
</evidence>
<dbReference type="InterPro" id="IPR011991">
    <property type="entry name" value="ArsR-like_HTH"/>
</dbReference>
<dbReference type="NCBIfam" id="NF033788">
    <property type="entry name" value="HTH_metalloreg"/>
    <property type="match status" value="1"/>
</dbReference>
<dbReference type="InterPro" id="IPR036390">
    <property type="entry name" value="WH_DNA-bd_sf"/>
</dbReference>